<keyword evidence="3 6" id="KW-0812">Transmembrane</keyword>
<proteinExistence type="inferred from homology"/>
<comment type="similarity">
    <text evidence="2 6">Belongs to the peroxisomal membrane protein PXMP2/4 family.</text>
</comment>
<evidence type="ECO:0000256" key="1">
    <source>
        <dbReference type="ARBA" id="ARBA00004141"/>
    </source>
</evidence>
<dbReference type="Proteomes" id="UP001558652">
    <property type="component" value="Unassembled WGS sequence"/>
</dbReference>
<keyword evidence="4 6" id="KW-1133">Transmembrane helix</keyword>
<protein>
    <recommendedName>
        <fullName evidence="9">Mpv17-like protein</fullName>
    </recommendedName>
</protein>
<evidence type="ECO:0000256" key="2">
    <source>
        <dbReference type="ARBA" id="ARBA00006824"/>
    </source>
</evidence>
<evidence type="ECO:0000256" key="3">
    <source>
        <dbReference type="ARBA" id="ARBA00022692"/>
    </source>
</evidence>
<dbReference type="PANTHER" id="PTHR11266:SF85">
    <property type="entry name" value="MPV17-LIKE PROTEIN"/>
    <property type="match status" value="1"/>
</dbReference>
<dbReference type="InterPro" id="IPR007248">
    <property type="entry name" value="Mpv17_PMP22"/>
</dbReference>
<comment type="caution">
    <text evidence="7">The sequence shown here is derived from an EMBL/GenBank/DDBJ whole genome shotgun (WGS) entry which is preliminary data.</text>
</comment>
<dbReference type="GO" id="GO:0016020">
    <property type="term" value="C:membrane"/>
    <property type="evidence" value="ECO:0007669"/>
    <property type="project" value="UniProtKB-SubCell"/>
</dbReference>
<keyword evidence="8" id="KW-1185">Reference proteome</keyword>
<keyword evidence="5 6" id="KW-0472">Membrane</keyword>
<dbReference type="Pfam" id="PF04117">
    <property type="entry name" value="Mpv17_PMP22"/>
    <property type="match status" value="1"/>
</dbReference>
<evidence type="ECO:0000313" key="7">
    <source>
        <dbReference type="EMBL" id="KAL1129016.1"/>
    </source>
</evidence>
<evidence type="ECO:0000256" key="6">
    <source>
        <dbReference type="RuleBase" id="RU363053"/>
    </source>
</evidence>
<reference evidence="7 8" key="1">
    <citation type="submission" date="2024-07" db="EMBL/GenBank/DDBJ databases">
        <title>Chromosome-level genome assembly of the water stick insect Ranatra chinensis (Heteroptera: Nepidae).</title>
        <authorList>
            <person name="Liu X."/>
        </authorList>
    </citation>
    <scope>NUCLEOTIDE SEQUENCE [LARGE SCALE GENOMIC DNA]</scope>
    <source>
        <strain evidence="7">Cailab_2021Rc</strain>
        <tissue evidence="7">Muscle</tissue>
    </source>
</reference>
<accession>A0ABD0YCI5</accession>
<gene>
    <name evidence="7" type="ORF">AAG570_013548</name>
</gene>
<comment type="subcellular location">
    <subcellularLocation>
        <location evidence="1">Membrane</location>
        <topology evidence="1">Multi-pass membrane protein</topology>
    </subcellularLocation>
</comment>
<evidence type="ECO:0000313" key="8">
    <source>
        <dbReference type="Proteomes" id="UP001558652"/>
    </source>
</evidence>
<organism evidence="7 8">
    <name type="scientific">Ranatra chinensis</name>
    <dbReference type="NCBI Taxonomy" id="642074"/>
    <lineage>
        <taxon>Eukaryota</taxon>
        <taxon>Metazoa</taxon>
        <taxon>Ecdysozoa</taxon>
        <taxon>Arthropoda</taxon>
        <taxon>Hexapoda</taxon>
        <taxon>Insecta</taxon>
        <taxon>Pterygota</taxon>
        <taxon>Neoptera</taxon>
        <taxon>Paraneoptera</taxon>
        <taxon>Hemiptera</taxon>
        <taxon>Heteroptera</taxon>
        <taxon>Panheteroptera</taxon>
        <taxon>Nepomorpha</taxon>
        <taxon>Nepidae</taxon>
        <taxon>Ranatrinae</taxon>
        <taxon>Ranatra</taxon>
    </lineage>
</organism>
<sequence length="188" mass="21626">MAVAKIKAIFKSYPILANSAVYGTMCVTAEFSQQVVNRRYFSKKNPPDPLDKASLMRYAVVGSCINSNILYFWYKWLDAKFIGRSGKIVVKKLLLDQFVLTPQLLTVFYVSMSIMEGKKNIFEECRQKLIPTFQRSCCFWLPAQTINFLLVPPPARVVYVGTCSFIWVNVLCWLKRKELKVVTDVENV</sequence>
<dbReference type="AlphaFoldDB" id="A0ABD0YCI5"/>
<dbReference type="EMBL" id="JBFDAA010000009">
    <property type="protein sequence ID" value="KAL1129016.1"/>
    <property type="molecule type" value="Genomic_DNA"/>
</dbReference>
<feature type="transmembrane region" description="Helical" evidence="6">
    <location>
        <begin position="55"/>
        <end position="74"/>
    </location>
</feature>
<feature type="transmembrane region" description="Helical" evidence="6">
    <location>
        <begin position="157"/>
        <end position="174"/>
    </location>
</feature>
<evidence type="ECO:0008006" key="9">
    <source>
        <dbReference type="Google" id="ProtNLM"/>
    </source>
</evidence>
<name>A0ABD0YCI5_9HEMI</name>
<evidence type="ECO:0000256" key="5">
    <source>
        <dbReference type="ARBA" id="ARBA00023136"/>
    </source>
</evidence>
<evidence type="ECO:0000256" key="4">
    <source>
        <dbReference type="ARBA" id="ARBA00022989"/>
    </source>
</evidence>
<dbReference type="PANTHER" id="PTHR11266">
    <property type="entry name" value="PEROXISOMAL MEMBRANE PROTEIN 2, PXMP2 MPV17"/>
    <property type="match status" value="1"/>
</dbReference>
<feature type="transmembrane region" description="Helical" evidence="6">
    <location>
        <begin position="94"/>
        <end position="112"/>
    </location>
</feature>